<evidence type="ECO:0000256" key="3">
    <source>
        <dbReference type="ARBA" id="ARBA00023163"/>
    </source>
</evidence>
<keyword evidence="1" id="KW-0805">Transcription regulation</keyword>
<dbReference type="SMART" id="SM01134">
    <property type="entry name" value="DeoRC"/>
    <property type="match status" value="1"/>
</dbReference>
<dbReference type="PRINTS" id="PR00037">
    <property type="entry name" value="HTHLACR"/>
</dbReference>
<dbReference type="InterPro" id="IPR037171">
    <property type="entry name" value="NagB/RpiA_transferase-like"/>
</dbReference>
<comment type="caution">
    <text evidence="5">The sequence shown here is derived from an EMBL/GenBank/DDBJ whole genome shotgun (WGS) entry which is preliminary data.</text>
</comment>
<evidence type="ECO:0000259" key="4">
    <source>
        <dbReference type="PROSITE" id="PS51000"/>
    </source>
</evidence>
<dbReference type="SMART" id="SM00420">
    <property type="entry name" value="HTH_DEOR"/>
    <property type="match status" value="1"/>
</dbReference>
<evidence type="ECO:0000256" key="1">
    <source>
        <dbReference type="ARBA" id="ARBA00023015"/>
    </source>
</evidence>
<dbReference type="InterPro" id="IPR050313">
    <property type="entry name" value="Carb_Metab_HTH_regulators"/>
</dbReference>
<reference evidence="5 6" key="1">
    <citation type="submission" date="2018-05" db="EMBL/GenBank/DDBJ databases">
        <authorList>
            <person name="Goeker M."/>
            <person name="Huntemann M."/>
            <person name="Clum A."/>
            <person name="Pillay M."/>
            <person name="Palaniappan K."/>
            <person name="Varghese N."/>
            <person name="Mikhailova N."/>
            <person name="Stamatis D."/>
            <person name="Reddy T."/>
            <person name="Daum C."/>
            <person name="Shapiro N."/>
            <person name="Ivanova N."/>
            <person name="Kyrpides N."/>
            <person name="Woyke T."/>
        </authorList>
    </citation>
    <scope>NUCLEOTIDE SEQUENCE [LARGE SCALE GENOMIC DNA]</scope>
    <source>
        <strain evidence="5 6">DSM 26524</strain>
    </source>
</reference>
<keyword evidence="3" id="KW-0804">Transcription</keyword>
<dbReference type="Pfam" id="PF00455">
    <property type="entry name" value="DeoRC"/>
    <property type="match status" value="1"/>
</dbReference>
<evidence type="ECO:0000313" key="6">
    <source>
        <dbReference type="Proteomes" id="UP000245412"/>
    </source>
</evidence>
<dbReference type="Proteomes" id="UP000245412">
    <property type="component" value="Unassembled WGS sequence"/>
</dbReference>
<dbReference type="Gene3D" id="3.40.50.1360">
    <property type="match status" value="1"/>
</dbReference>
<dbReference type="InterPro" id="IPR036388">
    <property type="entry name" value="WH-like_DNA-bd_sf"/>
</dbReference>
<dbReference type="AlphaFoldDB" id="A0AB73SXX8"/>
<proteinExistence type="predicted"/>
<dbReference type="Pfam" id="PF08220">
    <property type="entry name" value="HTH_DeoR"/>
    <property type="match status" value="1"/>
</dbReference>
<gene>
    <name evidence="5" type="ORF">C7383_12028</name>
</gene>
<sequence>MNQTREAISQRQKKLLDYLKEHNTARVSDLCRHLDVSEITVRRDLNELENQKLLERFHGGARIKKVKPENDVAFEEKGVRHEAQKNAIGREAAHLVENGSTVFLNSGSTTLAALKYLNEKNVRIITNNALAPTKIYNDKIELILTGGECRCRSKSLIGDQAVTMVGNVLADICILGVNGISAESGTTTSIHQETAINDMMVKNCHGPVIVVADGSKIGRTYDFISIDISRIDILITDSGANAAELDKIREKGVRVIIINV</sequence>
<dbReference type="InterPro" id="IPR014036">
    <property type="entry name" value="DeoR-like_C"/>
</dbReference>
<dbReference type="PROSITE" id="PS00894">
    <property type="entry name" value="HTH_DEOR_1"/>
    <property type="match status" value="1"/>
</dbReference>
<dbReference type="SUPFAM" id="SSF100950">
    <property type="entry name" value="NagB/RpiA/CoA transferase-like"/>
    <property type="match status" value="1"/>
</dbReference>
<dbReference type="PROSITE" id="PS51000">
    <property type="entry name" value="HTH_DEOR_2"/>
    <property type="match status" value="1"/>
</dbReference>
<name>A0AB73SXX8_9FIRM</name>
<dbReference type="EMBL" id="QGGY01000020">
    <property type="protein sequence ID" value="PWJ72222.1"/>
    <property type="molecule type" value="Genomic_DNA"/>
</dbReference>
<dbReference type="GO" id="GO:0003677">
    <property type="term" value="F:DNA binding"/>
    <property type="evidence" value="ECO:0007669"/>
    <property type="project" value="UniProtKB-KW"/>
</dbReference>
<dbReference type="InterPro" id="IPR018356">
    <property type="entry name" value="Tscrpt_reg_HTH_DeoR_CS"/>
</dbReference>
<organism evidence="5 6">
    <name type="scientific">Murimonas intestini</name>
    <dbReference type="NCBI Taxonomy" id="1337051"/>
    <lineage>
        <taxon>Bacteria</taxon>
        <taxon>Bacillati</taxon>
        <taxon>Bacillota</taxon>
        <taxon>Clostridia</taxon>
        <taxon>Lachnospirales</taxon>
        <taxon>Lachnospiraceae</taxon>
        <taxon>Murimonas</taxon>
    </lineage>
</organism>
<evidence type="ECO:0000256" key="2">
    <source>
        <dbReference type="ARBA" id="ARBA00023125"/>
    </source>
</evidence>
<dbReference type="Gene3D" id="1.10.10.10">
    <property type="entry name" value="Winged helix-like DNA-binding domain superfamily/Winged helix DNA-binding domain"/>
    <property type="match status" value="1"/>
</dbReference>
<evidence type="ECO:0000313" key="5">
    <source>
        <dbReference type="EMBL" id="PWJ72222.1"/>
    </source>
</evidence>
<protein>
    <submittedName>
        <fullName evidence="5">DeoR family transcriptional regulator</fullName>
    </submittedName>
</protein>
<dbReference type="InterPro" id="IPR001034">
    <property type="entry name" value="DeoR_HTH"/>
</dbReference>
<keyword evidence="6" id="KW-1185">Reference proteome</keyword>
<dbReference type="InterPro" id="IPR036390">
    <property type="entry name" value="WH_DNA-bd_sf"/>
</dbReference>
<dbReference type="RefSeq" id="WP_187374400.1">
    <property type="nucleotide sequence ID" value="NZ_CABJAT010000010.1"/>
</dbReference>
<feature type="domain" description="HTH deoR-type" evidence="4">
    <location>
        <begin position="8"/>
        <end position="63"/>
    </location>
</feature>
<dbReference type="SUPFAM" id="SSF46785">
    <property type="entry name" value="Winged helix' DNA-binding domain"/>
    <property type="match status" value="1"/>
</dbReference>
<accession>A0AB73SXX8</accession>
<dbReference type="GO" id="GO:0003700">
    <property type="term" value="F:DNA-binding transcription factor activity"/>
    <property type="evidence" value="ECO:0007669"/>
    <property type="project" value="InterPro"/>
</dbReference>
<dbReference type="PANTHER" id="PTHR30363:SF44">
    <property type="entry name" value="AGA OPERON TRANSCRIPTIONAL REPRESSOR-RELATED"/>
    <property type="match status" value="1"/>
</dbReference>
<dbReference type="PANTHER" id="PTHR30363">
    <property type="entry name" value="HTH-TYPE TRANSCRIPTIONAL REGULATOR SRLR-RELATED"/>
    <property type="match status" value="1"/>
</dbReference>
<keyword evidence="2" id="KW-0238">DNA-binding</keyword>